<dbReference type="EMBL" id="CP163440">
    <property type="protein sequence ID" value="XDQ65388.1"/>
    <property type="molecule type" value="Genomic_DNA"/>
</dbReference>
<evidence type="ECO:0000256" key="1">
    <source>
        <dbReference type="ARBA" id="ARBA00008061"/>
    </source>
</evidence>
<evidence type="ECO:0000313" key="6">
    <source>
        <dbReference type="EMBL" id="XDQ65388.1"/>
    </source>
</evidence>
<dbReference type="SUPFAM" id="SSF81296">
    <property type="entry name" value="E set domains"/>
    <property type="match status" value="1"/>
</dbReference>
<dbReference type="Pfam" id="PF02922">
    <property type="entry name" value="CBM_48"/>
    <property type="match status" value="1"/>
</dbReference>
<dbReference type="InterPro" id="IPR044505">
    <property type="entry name" value="GlgX_Isoamylase_N_E_set"/>
</dbReference>
<dbReference type="SUPFAM" id="SSF51011">
    <property type="entry name" value="Glycosyl hydrolase domain"/>
    <property type="match status" value="1"/>
</dbReference>
<dbReference type="SUPFAM" id="SSF51445">
    <property type="entry name" value="(Trans)glycosidases"/>
    <property type="match status" value="1"/>
</dbReference>
<dbReference type="RefSeq" id="WP_369262073.1">
    <property type="nucleotide sequence ID" value="NZ_CP163440.1"/>
</dbReference>
<dbReference type="Gene3D" id="2.60.40.10">
    <property type="entry name" value="Immunoglobulins"/>
    <property type="match status" value="1"/>
</dbReference>
<dbReference type="CDD" id="cd11326">
    <property type="entry name" value="AmyAc_Glg_debranch"/>
    <property type="match status" value="1"/>
</dbReference>
<dbReference type="GO" id="GO:0120549">
    <property type="term" value="F:limit dextrin alpha-1,6-maltotetraose-hydrolase activity"/>
    <property type="evidence" value="ECO:0007669"/>
    <property type="project" value="UniProtKB-EC"/>
</dbReference>
<keyword evidence="3" id="KW-0809">Transit peptide</keyword>
<dbReference type="InterPro" id="IPR011837">
    <property type="entry name" value="Glycogen_debranch_GlgX"/>
</dbReference>
<gene>
    <name evidence="6" type="primary">glgX</name>
    <name evidence="6" type="ORF">AB5J50_33665</name>
</gene>
<dbReference type="InterPro" id="IPR004193">
    <property type="entry name" value="Glyco_hydro_13_N"/>
</dbReference>
<dbReference type="GO" id="GO:0019156">
    <property type="term" value="F:isoamylase activity"/>
    <property type="evidence" value="ECO:0007669"/>
    <property type="project" value="UniProtKB-ARBA"/>
</dbReference>
<dbReference type="InterPro" id="IPR048650">
    <property type="entry name" value="ISOA1-3-like_C"/>
</dbReference>
<protein>
    <submittedName>
        <fullName evidence="6">Glycogen debranching protein GlgX</fullName>
        <ecNumber evidence="6">3.2.1.196</ecNumber>
    </submittedName>
</protein>
<dbReference type="NCBIfam" id="TIGR02100">
    <property type="entry name" value="glgX_debranch"/>
    <property type="match status" value="1"/>
</dbReference>
<dbReference type="PANTHER" id="PTHR43002">
    <property type="entry name" value="GLYCOGEN DEBRANCHING ENZYME"/>
    <property type="match status" value="1"/>
</dbReference>
<evidence type="ECO:0000256" key="4">
    <source>
        <dbReference type="ARBA" id="ARBA00023295"/>
    </source>
</evidence>
<organism evidence="6">
    <name type="scientific">Streptomyces sp. R35</name>
    <dbReference type="NCBI Taxonomy" id="3238630"/>
    <lineage>
        <taxon>Bacteria</taxon>
        <taxon>Bacillati</taxon>
        <taxon>Actinomycetota</taxon>
        <taxon>Actinomycetes</taxon>
        <taxon>Kitasatosporales</taxon>
        <taxon>Streptomycetaceae</taxon>
        <taxon>Streptomyces</taxon>
    </lineage>
</organism>
<proteinExistence type="inferred from homology"/>
<evidence type="ECO:0000259" key="5">
    <source>
        <dbReference type="SMART" id="SM00642"/>
    </source>
</evidence>
<dbReference type="InterPro" id="IPR014756">
    <property type="entry name" value="Ig_E-set"/>
</dbReference>
<dbReference type="GO" id="GO:0004135">
    <property type="term" value="F:amylo-alpha-1,6-glucosidase activity"/>
    <property type="evidence" value="ECO:0007669"/>
    <property type="project" value="InterPro"/>
</dbReference>
<accession>A0AB39SFI8</accession>
<keyword evidence="2 6" id="KW-0378">Hydrolase</keyword>
<dbReference type="InterPro" id="IPR006047">
    <property type="entry name" value="GH13_cat_dom"/>
</dbReference>
<dbReference type="Pfam" id="PF21156">
    <property type="entry name" value="ISOA1-3_C"/>
    <property type="match status" value="1"/>
</dbReference>
<feature type="domain" description="Glycosyl hydrolase family 13 catalytic" evidence="5">
    <location>
        <begin position="160"/>
        <end position="572"/>
    </location>
</feature>
<dbReference type="InterPro" id="IPR017853">
    <property type="entry name" value="GH"/>
</dbReference>
<sequence>MTEAPDITAGRPQPLGSTVDADGVNFSVFSEHATRVDLLLFDHCDDPEPSRTIQLHAETHRSFHFWHCHVRGVGAGQVYAYRMDGPRDTSKSGTRFDHRKVLLDPYARANINSRWERTYAIGLEDNVAHSMRSLVVDLDDYDWEGDRPLRLPMADTVLYELHVRGMTASPTARVASPGTFSGVVEKIPYLKELGITAVELLPVFDFDETQILRTGPDGSKLPNYWGYDPYGFFAPHTGYCTSPHLNTHISEFRDMVKAFHQAGIEVILDVVFNHTSEGNEFGPTISFRGQANEAYYHLWPQDRSHYMDFTGCGNAVNANHPFVAKFIVECLEYWVTEHHVDGFRFDLASELSRGDKGYEMAVPPVLWAIELSKVLAETKIIAEPWDGGGLYQVGRFPGKRWAQWNGPFRDDVRRFVRGDAGLVGEVAKRLGGSEDLFGPQNELPTNSINFITCHDGFTLNDLVSYEHKHNYANGEAEADGANENFSWNCGVEGPSEEHDVERLRVRQIKNLMSVLLLSRGVPMLLAGDEFRNSQGGNNNAYCQDNPTSWLDWDQAEKEQETKDFTRRLIQLRGRYRTFREPRFFNGHLNTRGLPDVTWHGTRLEQPGWEDTNARVLACTLGGFEDDPDLHLILNMYHLGLDFELPRIRGHRWHRVLDTAHRGPHDIVPAGKEKPVDGHTLHAHGRSVVLLAALPEKPEKPEKADTKDASR</sequence>
<evidence type="ECO:0000256" key="3">
    <source>
        <dbReference type="ARBA" id="ARBA00022946"/>
    </source>
</evidence>
<keyword evidence="4 6" id="KW-0326">Glycosidase</keyword>
<comment type="similarity">
    <text evidence="1">Belongs to the glycosyl hydrolase 13 family.</text>
</comment>
<dbReference type="AlphaFoldDB" id="A0AB39SFI8"/>
<dbReference type="GO" id="GO:0005980">
    <property type="term" value="P:glycogen catabolic process"/>
    <property type="evidence" value="ECO:0007669"/>
    <property type="project" value="InterPro"/>
</dbReference>
<dbReference type="SMART" id="SM00642">
    <property type="entry name" value="Aamy"/>
    <property type="match status" value="1"/>
</dbReference>
<dbReference type="Pfam" id="PF00128">
    <property type="entry name" value="Alpha-amylase"/>
    <property type="match status" value="1"/>
</dbReference>
<dbReference type="EC" id="3.2.1.196" evidence="6"/>
<dbReference type="Gene3D" id="3.20.20.80">
    <property type="entry name" value="Glycosidases"/>
    <property type="match status" value="1"/>
</dbReference>
<reference evidence="6" key="1">
    <citation type="submission" date="2024-07" db="EMBL/GenBank/DDBJ databases">
        <authorList>
            <person name="Yu S.T."/>
        </authorList>
    </citation>
    <scope>NUCLEOTIDE SEQUENCE</scope>
    <source>
        <strain evidence="6">R35</strain>
    </source>
</reference>
<dbReference type="CDD" id="cd02856">
    <property type="entry name" value="E_set_GDE_Isoamylase_N"/>
    <property type="match status" value="1"/>
</dbReference>
<dbReference type="Gene3D" id="2.60.40.1180">
    <property type="entry name" value="Golgi alpha-mannosidase II"/>
    <property type="match status" value="1"/>
</dbReference>
<name>A0AB39SFI8_9ACTN</name>
<evidence type="ECO:0000256" key="2">
    <source>
        <dbReference type="ARBA" id="ARBA00022801"/>
    </source>
</evidence>
<dbReference type="InterPro" id="IPR013783">
    <property type="entry name" value="Ig-like_fold"/>
</dbReference>
<dbReference type="InterPro" id="IPR013780">
    <property type="entry name" value="Glyco_hydro_b"/>
</dbReference>